<dbReference type="InterPro" id="IPR016180">
    <property type="entry name" value="Ribosomal_uL16_dom"/>
</dbReference>
<evidence type="ECO:0000313" key="11">
    <source>
        <dbReference type="Proteomes" id="UP000177763"/>
    </source>
</evidence>
<keyword evidence="3 6" id="KW-0689">Ribosomal protein</keyword>
<dbReference type="HAMAP" id="MF_01342">
    <property type="entry name" value="Ribosomal_uL16"/>
    <property type="match status" value="1"/>
</dbReference>
<dbReference type="InterPro" id="IPR047873">
    <property type="entry name" value="Ribosomal_uL16"/>
</dbReference>
<dbReference type="CDD" id="cd01433">
    <property type="entry name" value="Ribosomal_L16_L10e"/>
    <property type="match status" value="1"/>
</dbReference>
<keyword evidence="4 6" id="KW-0687">Ribonucleoprotein</keyword>
<dbReference type="PROSITE" id="PS00586">
    <property type="entry name" value="RIBOSOMAL_L16_1"/>
    <property type="match status" value="1"/>
</dbReference>
<organism evidence="10 11">
    <name type="scientific">candidate division WWE3 bacterium RIFCSPLOWO2_12_FULL_36_10</name>
    <dbReference type="NCBI Taxonomy" id="1802630"/>
    <lineage>
        <taxon>Bacteria</taxon>
        <taxon>Katanobacteria</taxon>
    </lineage>
</organism>
<evidence type="ECO:0000256" key="2">
    <source>
        <dbReference type="ARBA" id="ARBA00022555"/>
    </source>
</evidence>
<dbReference type="Pfam" id="PF00252">
    <property type="entry name" value="Ribosomal_L16"/>
    <property type="match status" value="1"/>
</dbReference>
<evidence type="ECO:0000256" key="5">
    <source>
        <dbReference type="ARBA" id="ARBA00035198"/>
    </source>
</evidence>
<dbReference type="AlphaFoldDB" id="A0A1F4VHJ9"/>
<dbReference type="InterPro" id="IPR036920">
    <property type="entry name" value="Ribosomal_uL16_sf"/>
</dbReference>
<evidence type="ECO:0000313" key="10">
    <source>
        <dbReference type="EMBL" id="OGC56702.1"/>
    </source>
</evidence>
<dbReference type="GO" id="GO:0022625">
    <property type="term" value="C:cytosolic large ribosomal subunit"/>
    <property type="evidence" value="ECO:0007669"/>
    <property type="project" value="TreeGrafter"/>
</dbReference>
<evidence type="ECO:0000256" key="3">
    <source>
        <dbReference type="ARBA" id="ARBA00022980"/>
    </source>
</evidence>
<dbReference type="STRING" id="1802630.A3H26_00565"/>
<comment type="similarity">
    <text evidence="1 6 7">Belongs to the universal ribosomal protein uL16 family.</text>
</comment>
<dbReference type="PANTHER" id="PTHR12220">
    <property type="entry name" value="50S/60S RIBOSOMAL PROTEIN L16"/>
    <property type="match status" value="1"/>
</dbReference>
<feature type="compositionally biased region" description="Polar residues" evidence="9">
    <location>
        <begin position="14"/>
        <end position="23"/>
    </location>
</feature>
<keyword evidence="6 8" id="KW-0694">RNA-binding</keyword>
<evidence type="ECO:0000256" key="8">
    <source>
        <dbReference type="RuleBase" id="RU004414"/>
    </source>
</evidence>
<comment type="caution">
    <text evidence="10">The sequence shown here is derived from an EMBL/GenBank/DDBJ whole genome shotgun (WGS) entry which is preliminary data.</text>
</comment>
<dbReference type="Gene3D" id="3.90.1170.10">
    <property type="entry name" value="Ribosomal protein L10e/L16"/>
    <property type="match status" value="1"/>
</dbReference>
<dbReference type="GO" id="GO:0006412">
    <property type="term" value="P:translation"/>
    <property type="evidence" value="ECO:0007669"/>
    <property type="project" value="UniProtKB-UniRule"/>
</dbReference>
<reference evidence="10 11" key="1">
    <citation type="journal article" date="2016" name="Nat. Commun.">
        <title>Thousands of microbial genomes shed light on interconnected biogeochemical processes in an aquifer system.</title>
        <authorList>
            <person name="Anantharaman K."/>
            <person name="Brown C.T."/>
            <person name="Hug L.A."/>
            <person name="Sharon I."/>
            <person name="Castelle C.J."/>
            <person name="Probst A.J."/>
            <person name="Thomas B.C."/>
            <person name="Singh A."/>
            <person name="Wilkins M.J."/>
            <person name="Karaoz U."/>
            <person name="Brodie E.L."/>
            <person name="Williams K.H."/>
            <person name="Hubbard S.S."/>
            <person name="Banfield J.F."/>
        </authorList>
    </citation>
    <scope>NUCLEOTIDE SEQUENCE [LARGE SCALE GENOMIC DNA]</scope>
</reference>
<dbReference type="GO" id="GO:0019843">
    <property type="term" value="F:rRNA binding"/>
    <property type="evidence" value="ECO:0007669"/>
    <property type="project" value="UniProtKB-UniRule"/>
</dbReference>
<dbReference type="PRINTS" id="PR00060">
    <property type="entry name" value="RIBOSOMALL16"/>
</dbReference>
<sequence length="137" mass="15248">MLLPKRVKYRKQQRGTSKGNATRGFTKSFGNYALKSISRGVLSSRHIEAARKAISHKTKREGKLWIRVFPSKAVSKKPNETRMGSGKAPADHYVAVIRPGKIIFEISGVSESVAREAFGRASDKLPLSTMFIKDDKD</sequence>
<proteinExistence type="inferred from homology"/>
<dbReference type="FunFam" id="3.90.1170.10:FF:000001">
    <property type="entry name" value="50S ribosomal protein L16"/>
    <property type="match status" value="1"/>
</dbReference>
<feature type="region of interest" description="Disordered" evidence="9">
    <location>
        <begin position="1"/>
        <end position="23"/>
    </location>
</feature>
<dbReference type="PANTHER" id="PTHR12220:SF13">
    <property type="entry name" value="LARGE RIBOSOMAL SUBUNIT PROTEIN UL16M"/>
    <property type="match status" value="1"/>
</dbReference>
<comment type="function">
    <text evidence="6 8">Binds 23S rRNA and is also seen to make contacts with the A and possibly P site tRNAs.</text>
</comment>
<dbReference type="EMBL" id="MEVN01000032">
    <property type="protein sequence ID" value="OGC56702.1"/>
    <property type="molecule type" value="Genomic_DNA"/>
</dbReference>
<dbReference type="NCBIfam" id="TIGR01164">
    <property type="entry name" value="rplP_bact"/>
    <property type="match status" value="1"/>
</dbReference>
<keyword evidence="2 6" id="KW-0820">tRNA-binding</keyword>
<gene>
    <name evidence="6" type="primary">rplP</name>
    <name evidence="10" type="ORF">A3H26_00565</name>
</gene>
<evidence type="ECO:0000256" key="6">
    <source>
        <dbReference type="HAMAP-Rule" id="MF_01342"/>
    </source>
</evidence>
<evidence type="ECO:0000256" key="9">
    <source>
        <dbReference type="SAM" id="MobiDB-lite"/>
    </source>
</evidence>
<dbReference type="SUPFAM" id="SSF54686">
    <property type="entry name" value="Ribosomal protein L16p/L10e"/>
    <property type="match status" value="1"/>
</dbReference>
<dbReference type="GO" id="GO:0000049">
    <property type="term" value="F:tRNA binding"/>
    <property type="evidence" value="ECO:0007669"/>
    <property type="project" value="UniProtKB-KW"/>
</dbReference>
<dbReference type="Proteomes" id="UP000177763">
    <property type="component" value="Unassembled WGS sequence"/>
</dbReference>
<protein>
    <recommendedName>
        <fullName evidence="5 6">Large ribosomal subunit protein uL16</fullName>
    </recommendedName>
</protein>
<dbReference type="GO" id="GO:0003735">
    <property type="term" value="F:structural constituent of ribosome"/>
    <property type="evidence" value="ECO:0007669"/>
    <property type="project" value="InterPro"/>
</dbReference>
<accession>A0A1F4VHJ9</accession>
<name>A0A1F4VHJ9_UNCKA</name>
<feature type="compositionally biased region" description="Basic residues" evidence="9">
    <location>
        <begin position="1"/>
        <end position="13"/>
    </location>
</feature>
<comment type="subunit">
    <text evidence="6 8">Part of the 50S ribosomal subunit.</text>
</comment>
<evidence type="ECO:0000256" key="7">
    <source>
        <dbReference type="RuleBase" id="RU004413"/>
    </source>
</evidence>
<dbReference type="InterPro" id="IPR020798">
    <property type="entry name" value="Ribosomal_uL16_CS"/>
</dbReference>
<keyword evidence="6 8" id="KW-0699">rRNA-binding</keyword>
<dbReference type="InterPro" id="IPR000114">
    <property type="entry name" value="Ribosomal_uL16_bact-type"/>
</dbReference>
<evidence type="ECO:0000256" key="4">
    <source>
        <dbReference type="ARBA" id="ARBA00023274"/>
    </source>
</evidence>
<evidence type="ECO:0000256" key="1">
    <source>
        <dbReference type="ARBA" id="ARBA00008931"/>
    </source>
</evidence>